<dbReference type="Proteomes" id="UP000541426">
    <property type="component" value="Unassembled WGS sequence"/>
</dbReference>
<evidence type="ECO:0000313" key="1">
    <source>
        <dbReference type="EMBL" id="MBB3988084.1"/>
    </source>
</evidence>
<reference evidence="1 2" key="1">
    <citation type="submission" date="2020-08" db="EMBL/GenBank/DDBJ databases">
        <title>Genomic Encyclopedia of Type Strains, Phase IV (KMG-IV): sequencing the most valuable type-strain genomes for metagenomic binning, comparative biology and taxonomic classification.</title>
        <authorList>
            <person name="Goeker M."/>
        </authorList>
    </citation>
    <scope>NUCLEOTIDE SEQUENCE [LARGE SCALE GENOMIC DNA]</scope>
    <source>
        <strain evidence="1 2">DSM 102235</strain>
    </source>
</reference>
<dbReference type="RefSeq" id="WP_183969631.1">
    <property type="nucleotide sequence ID" value="NZ_JACIEJ010000015.1"/>
</dbReference>
<dbReference type="InterPro" id="IPR032710">
    <property type="entry name" value="NTF2-like_dom_sf"/>
</dbReference>
<comment type="caution">
    <text evidence="1">The sequence shown here is derived from an EMBL/GenBank/DDBJ whole genome shotgun (WGS) entry which is preliminary data.</text>
</comment>
<gene>
    <name evidence="1" type="ORF">GGQ68_004440</name>
</gene>
<evidence type="ECO:0000313" key="2">
    <source>
        <dbReference type="Proteomes" id="UP000541426"/>
    </source>
</evidence>
<dbReference type="SUPFAM" id="SSF54427">
    <property type="entry name" value="NTF2-like"/>
    <property type="match status" value="1"/>
</dbReference>
<dbReference type="AlphaFoldDB" id="A0A7W6GW55"/>
<protein>
    <recommendedName>
        <fullName evidence="3">SnoaL-like domain-containing protein</fullName>
    </recommendedName>
</protein>
<accession>A0A7W6GW55</accession>
<evidence type="ECO:0008006" key="3">
    <source>
        <dbReference type="Google" id="ProtNLM"/>
    </source>
</evidence>
<keyword evidence="2" id="KW-1185">Reference proteome</keyword>
<organism evidence="1 2">
    <name type="scientific">Sagittula marina</name>
    <dbReference type="NCBI Taxonomy" id="943940"/>
    <lineage>
        <taxon>Bacteria</taxon>
        <taxon>Pseudomonadati</taxon>
        <taxon>Pseudomonadota</taxon>
        <taxon>Alphaproteobacteria</taxon>
        <taxon>Rhodobacterales</taxon>
        <taxon>Roseobacteraceae</taxon>
        <taxon>Sagittula</taxon>
    </lineage>
</organism>
<dbReference type="EMBL" id="JACIEJ010000015">
    <property type="protein sequence ID" value="MBB3988084.1"/>
    <property type="molecule type" value="Genomic_DNA"/>
</dbReference>
<proteinExistence type="predicted"/>
<sequence length="139" mass="15900">MRVDIDAFIAGDWEAVAQDFDAERFMAFDAHHSHDPAKWTIGFPDLAAYRDTWLRMSAETRDRAAPDRLRDAMFAGARVKRIEFQNDTTAILHKVFNGSTPLKGGSEEPYGWQSVFSLRKADGRWKVCSFVGYMPHTDR</sequence>
<name>A0A7W6GW55_9RHOB</name>